<dbReference type="Gene3D" id="1.25.40.20">
    <property type="entry name" value="Ankyrin repeat-containing domain"/>
    <property type="match status" value="7"/>
</dbReference>
<dbReference type="OrthoDB" id="21416at2759"/>
<feature type="repeat" description="ANK" evidence="3">
    <location>
        <begin position="578"/>
        <end position="610"/>
    </location>
</feature>
<sequence length="2115" mass="235404">MSHGSLLSNEDNDAVIIERDDVSNYNPDNILPESPETIARIRQWLQPTEYSVDGGEYRKHLTAHLENTGEWVLRSDEYQKWHDSPDHGLLWIKGVPGSGKSVLAAALAHKLSQEGVPVLFFFFRQIVDANHQPINLLRDWLDQILLYSPPLQSTLKDYVDSSQSLDSVSIDELWQHLRTALASIPLTYCVVDALDEMDQGNDGFLLSLADLGHWRPSTVKVLMTSRPVVGVEAPMRGVSCVSIRMDERFIDVDISTYVRHCLDRTSLSEADRELIKEAVPGRANGLFLYAKLAMKAFLEPNANISDTLHKLPLDLDDMYIGILQEHAARSGISEMTQVLILQWVTHATRPLRLLELADLLKTTVEDRRPFSVKDNKDLVRAACGPLLEILPDETVSVVHHSLTEFLVESSRSERSAGYPVLEPTSTHHQFAIACLTYLFRHTDGDVESDWPFVAYASNNWFEHAARANWVALPEDPLSQQVEKFRSDRETRKIFLRCILPRGIFFEELISSFSDLHVAAFCGLETYIPILIDRLATSTVDSHDHSQQTPLWWAASRGHTGVVRALLRAGAAPNPSNTYGSRALDEAARHGHSEVIKLLIDEGVDPLSAQRIGPTQVIRPRRSLLSANPVQLACRYGQLKSLEAFLPYLDRHAKNLALHWTAHGRHSHIMKRLLQEPDVDPNIRVDDMTPLFIVAGEENLDSMEALVDAGADASIRCKVPVVSEDTFRESSGAQPQPRVLLSTALSMFCLQHAPGLRYVRTASITDPHRPPSRPDDFPRGLALLIRAGANVNETDSLGRAPVHVTQSPAAIKHLLDAGADPNAETPDGKTALHSLSEDADENYLKLLVEEGGADINKREHQEGKTPLLAALFNDSKLVDHILKYRPDCKTVDIRGNGPLHHACAIGNRSSQGFNIVHDAQRDNGRLLHLLLALMEAGADPKLANCDGETPLHVLGRRMRPQDTGAIQLLLKFGASIDARDSKGRTPLFRLVGSQPLLDGVCDLIDSFREASASLDVRDNEGRTLLHEAIRSAGRQYRQNQTLSQVYQKLVDAGLSPCALDYKGNTLCHELVMARGCSRDRDVALVFLSLFEKIGLDTDQPNLSGTSPLHLASQMCLDGRECDEHARQCFEWLLDHSSDPNAADRHGLRPIHFAASTFEYTVDRLLRAGADPFVSTSQGMNVLHIASRCRRSNILGQLLERMKELDPLALKKALSQKNMRQLTPLHYASRSGRIESVLLLLESGADVNPTFDPSPLNNEPWYPPVLQCVFFKQEHALWRRGYSQEPPIDTFHDTTLFGPGEVRYGDGLLSAGFTIEDTTRRSEERIREYQSDIFNPVHDIVRYDDIVRVLLAAGANMYDDTHWEDSAFCSAMRFAAREWDDYTTNLLWNCHKKIGGPELLTPMKVSVTMSMARRQSDTKLLGETVLLHPEDATWVTIEHLLGDREYSLIAELYKAGADFISVNACGTSILRRFIELGFADLVDDCCSAEEVSRFDDAEWRSQQWQPQNFAIELIEPLVLVACRRPAPNMEVLRILVEKKGASVNPAKDRCTQPLHLLAAGDHWWQVAQAIPYLISKGADLEARDRAGCTPLLAAIEERGWMCAAVVKSLLALGANVHAVDSRGKGCLDYATFDEELVRLLIHHGAEVSPTALSYAVKDRNPGVLKALLSAGEASRLARSLNLRLEDVDGLKATSLKARMASLGHPLFLASEPGWRWVTFTESREENERVSEEMMTALLAAGVSVYDNFPAVESKRCRGVPKRYVIKDGEEIPFLPAEAAERKWNVDETSREIAFCAEDGEDSGDKDNNAGSFCSSSIDRQPKTMFQITVLHKILRKRCMFEPILGLPDLNMEYRDESGQTPLLAACRRGPGPESYAERCITPPLRLLLERGADPTAVDKHGRNALHHKLGSPCFNDLKLEALRVLGNAVPALVNKPDIFGYYPIHYGLASLVSDGTPETDPEWLDYIISKGADVTATDADGNNALHYLISGVLKPMGSGSWNIRSVLKQFVEFGLDINARNNTGQTPAFFLTSQWDMQPPCDDDLSLLDNLGVDWRARDDEGNTLLHDMEYASAHCFKAIMDRGVDPLLEDIDGRSSLDNVAACGNKEVLALFERKN</sequence>
<dbReference type="PROSITE" id="PS50297">
    <property type="entry name" value="ANK_REP_REGION"/>
    <property type="match status" value="4"/>
</dbReference>
<feature type="repeat" description="ANK" evidence="3">
    <location>
        <begin position="1218"/>
        <end position="1250"/>
    </location>
</feature>
<evidence type="ECO:0008006" key="8">
    <source>
        <dbReference type="Google" id="ProtNLM"/>
    </source>
</evidence>
<feature type="repeat" description="ANK" evidence="3">
    <location>
        <begin position="685"/>
        <end position="717"/>
    </location>
</feature>
<dbReference type="Pfam" id="PF22939">
    <property type="entry name" value="WHD_GPIID"/>
    <property type="match status" value="1"/>
</dbReference>
<protein>
    <recommendedName>
        <fullName evidence="8">NACHT domain-containing protein</fullName>
    </recommendedName>
</protein>
<evidence type="ECO:0000313" key="7">
    <source>
        <dbReference type="Proteomes" id="UP000554235"/>
    </source>
</evidence>
<dbReference type="InterPro" id="IPR056884">
    <property type="entry name" value="NPHP3-like_N"/>
</dbReference>
<dbReference type="Pfam" id="PF24883">
    <property type="entry name" value="NPHP3_N"/>
    <property type="match status" value="1"/>
</dbReference>
<feature type="repeat" description="ANK" evidence="3">
    <location>
        <begin position="1855"/>
        <end position="1897"/>
    </location>
</feature>
<feature type="domain" description="Nephrocystin 3-like N-terminal" evidence="5">
    <location>
        <begin position="67"/>
        <end position="226"/>
    </location>
</feature>
<keyword evidence="1" id="KW-0677">Repeat</keyword>
<gene>
    <name evidence="6" type="ORF">FALBO_1267</name>
</gene>
<accession>A0A8H4LQ87</accession>
<proteinExistence type="predicted"/>
<dbReference type="PANTHER" id="PTHR24123">
    <property type="entry name" value="ANKYRIN REPEAT-CONTAINING"/>
    <property type="match status" value="1"/>
</dbReference>
<organism evidence="6 7">
    <name type="scientific">Fusarium albosuccineum</name>
    <dbReference type="NCBI Taxonomy" id="1237068"/>
    <lineage>
        <taxon>Eukaryota</taxon>
        <taxon>Fungi</taxon>
        <taxon>Dikarya</taxon>
        <taxon>Ascomycota</taxon>
        <taxon>Pezizomycotina</taxon>
        <taxon>Sordariomycetes</taxon>
        <taxon>Hypocreomycetidae</taxon>
        <taxon>Hypocreales</taxon>
        <taxon>Nectriaceae</taxon>
        <taxon>Fusarium</taxon>
        <taxon>Fusarium decemcellulare species complex</taxon>
    </lineage>
</organism>
<dbReference type="PROSITE" id="PS50088">
    <property type="entry name" value="ANK_REPEAT"/>
    <property type="match status" value="7"/>
</dbReference>
<dbReference type="Proteomes" id="UP000554235">
    <property type="component" value="Unassembled WGS sequence"/>
</dbReference>
<evidence type="ECO:0000259" key="5">
    <source>
        <dbReference type="Pfam" id="PF24883"/>
    </source>
</evidence>
<keyword evidence="2 3" id="KW-0040">ANK repeat</keyword>
<dbReference type="EMBL" id="JAADYS010000162">
    <property type="protein sequence ID" value="KAF4471830.1"/>
    <property type="molecule type" value="Genomic_DNA"/>
</dbReference>
<reference evidence="6 7" key="1">
    <citation type="submission" date="2020-01" db="EMBL/GenBank/DDBJ databases">
        <title>Identification and distribution of gene clusters putatively required for synthesis of sphingolipid metabolism inhibitors in phylogenetically diverse species of the filamentous fungus Fusarium.</title>
        <authorList>
            <person name="Kim H.-S."/>
            <person name="Busman M."/>
            <person name="Brown D.W."/>
            <person name="Divon H."/>
            <person name="Uhlig S."/>
            <person name="Proctor R.H."/>
        </authorList>
    </citation>
    <scope>NUCLEOTIDE SEQUENCE [LARGE SCALE GENOMIC DNA]</scope>
    <source>
        <strain evidence="6 7">NRRL 20459</strain>
    </source>
</reference>
<dbReference type="CDD" id="cd01120">
    <property type="entry name" value="RecA-like_superfamily"/>
    <property type="match status" value="1"/>
</dbReference>
<dbReference type="SUPFAM" id="SSF52540">
    <property type="entry name" value="P-loop containing nucleoside triphosphate hydrolases"/>
    <property type="match status" value="1"/>
</dbReference>
<evidence type="ECO:0000256" key="3">
    <source>
        <dbReference type="PROSITE-ProRule" id="PRU00023"/>
    </source>
</evidence>
<evidence type="ECO:0000256" key="1">
    <source>
        <dbReference type="ARBA" id="ARBA00022737"/>
    </source>
</evidence>
<evidence type="ECO:0000259" key="4">
    <source>
        <dbReference type="Pfam" id="PF22939"/>
    </source>
</evidence>
<dbReference type="Gene3D" id="3.40.50.300">
    <property type="entry name" value="P-loop containing nucleotide triphosphate hydrolases"/>
    <property type="match status" value="1"/>
</dbReference>
<comment type="caution">
    <text evidence="6">The sequence shown here is derived from an EMBL/GenBank/DDBJ whole genome shotgun (WGS) entry which is preliminary data.</text>
</comment>
<feature type="repeat" description="ANK" evidence="3">
    <location>
        <begin position="545"/>
        <end position="577"/>
    </location>
</feature>
<feature type="repeat" description="ANK" evidence="3">
    <location>
        <begin position="1584"/>
        <end position="1619"/>
    </location>
</feature>
<evidence type="ECO:0000256" key="2">
    <source>
        <dbReference type="ARBA" id="ARBA00023043"/>
    </source>
</evidence>
<dbReference type="InterPro" id="IPR027417">
    <property type="entry name" value="P-loop_NTPase"/>
</dbReference>
<dbReference type="InterPro" id="IPR051165">
    <property type="entry name" value="Multifunctional_ANK_Repeat"/>
</dbReference>
<name>A0A8H4LQ87_9HYPO</name>
<dbReference type="InterPro" id="IPR054471">
    <property type="entry name" value="GPIID_WHD"/>
</dbReference>
<dbReference type="Pfam" id="PF12796">
    <property type="entry name" value="Ank_2"/>
    <property type="match status" value="4"/>
</dbReference>
<keyword evidence="7" id="KW-1185">Reference proteome</keyword>
<dbReference type="SUPFAM" id="SSF48403">
    <property type="entry name" value="Ankyrin repeat"/>
    <property type="match status" value="4"/>
</dbReference>
<dbReference type="InterPro" id="IPR002110">
    <property type="entry name" value="Ankyrin_rpt"/>
</dbReference>
<feature type="domain" description="GPI inositol-deacylase winged helix" evidence="4">
    <location>
        <begin position="339"/>
        <end position="411"/>
    </location>
</feature>
<dbReference type="SMART" id="SM00248">
    <property type="entry name" value="ANK"/>
    <property type="match status" value="25"/>
</dbReference>
<dbReference type="PANTHER" id="PTHR24123:SF33">
    <property type="entry name" value="PROTEIN HOS4"/>
    <property type="match status" value="1"/>
</dbReference>
<feature type="repeat" description="ANK" evidence="3">
    <location>
        <begin position="945"/>
        <end position="980"/>
    </location>
</feature>
<evidence type="ECO:0000313" key="6">
    <source>
        <dbReference type="EMBL" id="KAF4471830.1"/>
    </source>
</evidence>
<dbReference type="InterPro" id="IPR036770">
    <property type="entry name" value="Ankyrin_rpt-contain_sf"/>
</dbReference>